<feature type="domain" description="NB-ARC" evidence="1">
    <location>
        <begin position="394"/>
        <end position="566"/>
    </location>
</feature>
<evidence type="ECO:0000259" key="2">
    <source>
        <dbReference type="Pfam" id="PF01048"/>
    </source>
</evidence>
<dbReference type="GO" id="GO:0003824">
    <property type="term" value="F:catalytic activity"/>
    <property type="evidence" value="ECO:0007669"/>
    <property type="project" value="InterPro"/>
</dbReference>
<dbReference type="PANTHER" id="PTHR46082:SF6">
    <property type="entry name" value="AAA+ ATPASE DOMAIN-CONTAINING PROTEIN-RELATED"/>
    <property type="match status" value="1"/>
</dbReference>
<dbReference type="InterPro" id="IPR011990">
    <property type="entry name" value="TPR-like_helical_dom_sf"/>
</dbReference>
<dbReference type="PANTHER" id="PTHR46082">
    <property type="entry name" value="ATP/GTP-BINDING PROTEIN-RELATED"/>
    <property type="match status" value="1"/>
</dbReference>
<feature type="domain" description="Nucleoside phosphorylase" evidence="2">
    <location>
        <begin position="23"/>
        <end position="280"/>
    </location>
</feature>
<reference evidence="3 4" key="2">
    <citation type="journal article" date="2017" name="Sci. Rep.">
        <title>A mobile pathogenicity chromosome in Fusarium oxysporum for infection of multiple cucurbit species.</title>
        <authorList>
            <person name="van Dam P."/>
            <person name="Fokkens L."/>
            <person name="Ayukawa Y."/>
            <person name="van der Gragt M."/>
            <person name="Ter Horst A."/>
            <person name="Brankovics B."/>
            <person name="Houterman P.M."/>
            <person name="Arie T."/>
            <person name="Rep M."/>
        </authorList>
    </citation>
    <scope>NUCLEOTIDE SEQUENCE [LARGE SCALE GENOMIC DNA]</scope>
    <source>
        <strain evidence="3 4">Forc016</strain>
    </source>
</reference>
<accession>A0A2H3GIE4</accession>
<dbReference type="SUPFAM" id="SSF48452">
    <property type="entry name" value="TPR-like"/>
    <property type="match status" value="2"/>
</dbReference>
<reference evidence="3 4" key="1">
    <citation type="journal article" date="2016" name="Environ. Microbiol.">
        <title>Effector profiles distinguish formae speciales of Fusarium oxysporum.</title>
        <authorList>
            <person name="van Dam P."/>
            <person name="Fokkens L."/>
            <person name="Schmidt S.M."/>
            <person name="Linmans J.H."/>
            <person name="Kistler H.C."/>
            <person name="Ma L.J."/>
            <person name="Rep M."/>
        </authorList>
    </citation>
    <scope>NUCLEOTIDE SEQUENCE [LARGE SCALE GENOMIC DNA]</scope>
    <source>
        <strain evidence="3 4">Forc016</strain>
    </source>
</reference>
<protein>
    <submittedName>
        <fullName evidence="3">Uncharacterized protein</fullName>
    </submittedName>
</protein>
<proteinExistence type="predicted"/>
<sequence>MNSPDSARVPVNPPIPIPALRTIICALTLEADAIEALFDHHWEDDGPPFDKEPGDPNAYSTGVIGRFNVVLAHMPGMGKVHAATVASNCGKSFPSIKLALVVGICGVVPFGPAKDEIILGDVVISNGVIQYDFGRQLPERFARKDTLLEVPGRPNTEIRGVLAKLEGLRHRRQLNAKIEGYLAVLQSDPELHAEYPGATKDRLFKASYRHTDDQRSCEQLGCNGELVSRSRLSTADVPTKPAIHFGLMASGDAVMKSGEDRDRIATAEGIIAFEMEGAGVWDSFPCIIIKGGCDYADSHKSKVWQRYAAATAAACAKAFLGFWIPSVTQDVKRRCSLADRECFDQRKRLAGEPMTRGLKIEQRVIPPQTGENATTESRTHYLPLSRNKNFVGRQEVISQLQQLLFTDPDGQRVVLVGLGGVGKTQIALQLAHIVKKEDQADRDYSVIWMPALSMASFEQACSKMISKFGIEQTNEENPKETFKRFLSSEKVGKWFLIIDNADNIETLYGKAEAAGGINQFIPDCEHGYILYTTRSREVAISVAQNNIVKLSEMDDQDAKTLLKSSLIEKGQMQDTALIDKLLHKLAYLPLAITQASAYMKVNEISVNEYLRLLQNTEQDMVELLSCGFRDSTHYDSSQGAVATTWIVSFQQIRALNEDAATLLSITAYLEPKAIPRALLPPLGSEQRMTRAIGTLCGYSFLSKREDGETFDMHSLVHLVTRRWNQDDGLETRIRHMAVAHVAKVFPTNDWENRQVWGQFMPHALRLLKNTDGAGTRERCELGRRVGRCLFADGRIRQAVHILESVVEIQRTTLAENDRRRLASQDALAVAYLSNKQNKEAIELLKHGVVMKADLAENHPDRLASQHALASAYRFNGQIKEAVELLEHVVAVQAELAENHPYRLASQHALASAYRFNGQIKEAVELLEHVVAVQAELAENHPRRLASQQELASAYELNGQIKEAIKLLEHVVAVKADILAENHPDRLVSQHQLAIAYKADRRIKDATKLLEHVVAVETDMLAENHPDRLVSQHELAIAYRADGRIKEAIKLLEHVVAVETDIVAENHPDRLASQHQLAIAYRADGRIKDAIKLLEHVVALRACILPDDHSSRLVSEVVLGVAYQNNGQTKEAIEMLEHVVAVQAVTLSEDHPDRQLSIGWLQYCYDRLEEVSVSGESDGLETDD</sequence>
<organism evidence="3 4">
    <name type="scientific">Fusarium oxysporum f. sp. radicis-cucumerinum</name>
    <dbReference type="NCBI Taxonomy" id="327505"/>
    <lineage>
        <taxon>Eukaryota</taxon>
        <taxon>Fungi</taxon>
        <taxon>Dikarya</taxon>
        <taxon>Ascomycota</taxon>
        <taxon>Pezizomycotina</taxon>
        <taxon>Sordariomycetes</taxon>
        <taxon>Hypocreomycetidae</taxon>
        <taxon>Hypocreales</taxon>
        <taxon>Nectriaceae</taxon>
        <taxon>Fusarium</taxon>
        <taxon>Fusarium oxysporum species complex</taxon>
    </lineage>
</organism>
<dbReference type="Pfam" id="PF01048">
    <property type="entry name" value="PNP_UDP_1"/>
    <property type="match status" value="1"/>
</dbReference>
<dbReference type="InterPro" id="IPR027417">
    <property type="entry name" value="P-loop_NTPase"/>
</dbReference>
<dbReference type="Pfam" id="PF13374">
    <property type="entry name" value="TPR_10"/>
    <property type="match status" value="1"/>
</dbReference>
<dbReference type="InterPro" id="IPR053137">
    <property type="entry name" value="NLR-like"/>
</dbReference>
<dbReference type="Gene3D" id="3.40.50.1580">
    <property type="entry name" value="Nucleoside phosphorylase domain"/>
    <property type="match status" value="1"/>
</dbReference>
<dbReference type="Gene3D" id="1.25.40.10">
    <property type="entry name" value="Tetratricopeptide repeat domain"/>
    <property type="match status" value="2"/>
</dbReference>
<gene>
    <name evidence="3" type="ORF">AU210_014460</name>
</gene>
<comment type="caution">
    <text evidence="3">The sequence shown here is derived from an EMBL/GenBank/DDBJ whole genome shotgun (WGS) entry which is preliminary data.</text>
</comment>
<dbReference type="Pfam" id="PF00931">
    <property type="entry name" value="NB-ARC"/>
    <property type="match status" value="1"/>
</dbReference>
<dbReference type="Pfam" id="PF13424">
    <property type="entry name" value="TPR_12"/>
    <property type="match status" value="3"/>
</dbReference>
<dbReference type="GO" id="GO:0043531">
    <property type="term" value="F:ADP binding"/>
    <property type="evidence" value="ECO:0007669"/>
    <property type="project" value="InterPro"/>
</dbReference>
<dbReference type="GO" id="GO:0009116">
    <property type="term" value="P:nucleoside metabolic process"/>
    <property type="evidence" value="ECO:0007669"/>
    <property type="project" value="InterPro"/>
</dbReference>
<dbReference type="InterPro" id="IPR019734">
    <property type="entry name" value="TPR_rpt"/>
</dbReference>
<dbReference type="STRING" id="327505.A0A2H3GIE4"/>
<evidence type="ECO:0000259" key="1">
    <source>
        <dbReference type="Pfam" id="PF00931"/>
    </source>
</evidence>
<dbReference type="Proteomes" id="UP000219602">
    <property type="component" value="Chromosome 12"/>
</dbReference>
<dbReference type="InterPro" id="IPR000845">
    <property type="entry name" value="Nucleoside_phosphorylase_d"/>
</dbReference>
<dbReference type="Gene3D" id="3.40.50.300">
    <property type="entry name" value="P-loop containing nucleotide triphosphate hydrolases"/>
    <property type="match status" value="1"/>
</dbReference>
<dbReference type="SMART" id="SM00028">
    <property type="entry name" value="TPR"/>
    <property type="match status" value="9"/>
</dbReference>
<dbReference type="InterPro" id="IPR002182">
    <property type="entry name" value="NB-ARC"/>
</dbReference>
<dbReference type="InterPro" id="IPR035994">
    <property type="entry name" value="Nucleoside_phosphorylase_sf"/>
</dbReference>
<evidence type="ECO:0000313" key="3">
    <source>
        <dbReference type="EMBL" id="PCD25353.1"/>
    </source>
</evidence>
<dbReference type="EMBL" id="MABQ02000010">
    <property type="protein sequence ID" value="PCD25353.1"/>
    <property type="molecule type" value="Genomic_DNA"/>
</dbReference>
<evidence type="ECO:0000313" key="4">
    <source>
        <dbReference type="Proteomes" id="UP000219602"/>
    </source>
</evidence>
<dbReference type="AlphaFoldDB" id="A0A2H3GIE4"/>
<dbReference type="SUPFAM" id="SSF52540">
    <property type="entry name" value="P-loop containing nucleoside triphosphate hydrolases"/>
    <property type="match status" value="1"/>
</dbReference>
<name>A0A2H3GIE4_FUSOX</name>
<dbReference type="SUPFAM" id="SSF53167">
    <property type="entry name" value="Purine and uridine phosphorylases"/>
    <property type="match status" value="1"/>
</dbReference>